<keyword evidence="3" id="KW-1185">Reference proteome</keyword>
<feature type="transmembrane region" description="Helical" evidence="1">
    <location>
        <begin position="153"/>
        <end position="175"/>
    </location>
</feature>
<feature type="transmembrane region" description="Helical" evidence="1">
    <location>
        <begin position="181"/>
        <end position="204"/>
    </location>
</feature>
<gene>
    <name evidence="2" type="ORF">EUX50_04165</name>
</gene>
<keyword evidence="1" id="KW-1133">Transmembrane helix</keyword>
<feature type="transmembrane region" description="Helical" evidence="1">
    <location>
        <begin position="123"/>
        <end position="146"/>
    </location>
</feature>
<dbReference type="RefSeq" id="WP_140586069.1">
    <property type="nucleotide sequence ID" value="NZ_SDPH01000012.1"/>
</dbReference>
<name>A0ABY2YPQ6_HAEHA</name>
<comment type="caution">
    <text evidence="2">The sequence shown here is derived from an EMBL/GenBank/DDBJ whole genome shotgun (WGS) entry which is preliminary data.</text>
</comment>
<sequence length="356" mass="38221">MPLPFILGGAALLVAGAGVKKAVDGFQKKSVADDIEKEADAKYKIAKYEFDKREKQTEEHLTILGNLQLKIGSDFAEFKTIAENLIKKLEHSSNKDIRVNVPVHKLNQIADVSISATTYMSQVVGAGAAGAAAAYAVYGGVMALAAASTGTPIALLSGAAAYNATMAAIGGGAIAAGGFGIAGGMAVLGGVVAAPVVAVAGFAFDNFAEKKLEQAKDFRKESSEVIKKLEIARKHLFKISSYSVKIQHALQDIYKIFNQYFNDLQKMDLFIRHGEDINKLEPVILNVVENGYLIAAILADIIDTPLFKVKKDENGNPVLKDKAVQIEVDEHGNQIINEEEIESDIQTALKNVEKFQ</sequence>
<evidence type="ECO:0000313" key="2">
    <source>
        <dbReference type="EMBL" id="TPH05574.1"/>
    </source>
</evidence>
<organism evidence="2 3">
    <name type="scientific">Haemophilus haemolyticus</name>
    <dbReference type="NCBI Taxonomy" id="726"/>
    <lineage>
        <taxon>Bacteria</taxon>
        <taxon>Pseudomonadati</taxon>
        <taxon>Pseudomonadota</taxon>
        <taxon>Gammaproteobacteria</taxon>
        <taxon>Pasteurellales</taxon>
        <taxon>Pasteurellaceae</taxon>
        <taxon>Haemophilus</taxon>
    </lineage>
</organism>
<dbReference type="Proteomes" id="UP000318353">
    <property type="component" value="Unassembled WGS sequence"/>
</dbReference>
<dbReference type="Gene3D" id="1.20.1170.10">
    <property type="match status" value="1"/>
</dbReference>
<evidence type="ECO:0000313" key="3">
    <source>
        <dbReference type="Proteomes" id="UP000318353"/>
    </source>
</evidence>
<evidence type="ECO:0000256" key="1">
    <source>
        <dbReference type="SAM" id="Phobius"/>
    </source>
</evidence>
<accession>A0ABY2YPQ6</accession>
<dbReference type="EMBL" id="SDPH01000012">
    <property type="protein sequence ID" value="TPH05574.1"/>
    <property type="molecule type" value="Genomic_DNA"/>
</dbReference>
<proteinExistence type="predicted"/>
<protein>
    <submittedName>
        <fullName evidence="2">Chemotaxis protein</fullName>
    </submittedName>
</protein>
<keyword evidence="1" id="KW-0812">Transmembrane</keyword>
<reference evidence="2 3" key="1">
    <citation type="submission" date="2019-01" db="EMBL/GenBank/DDBJ databases">
        <title>Comparative genomic analysis identifies haemin-independent Haemophilus haemolyticus: a formal re-classification of Haemophilus intermedius.</title>
        <authorList>
            <person name="Harris T.M."/>
            <person name="Price E.P."/>
            <person name="Sarovich D.S."/>
            <person name="Norskov-Lauritsen N."/>
            <person name="Beissbarth J."/>
            <person name="Chang A.B."/>
            <person name="Smith-Vaughan H.C."/>
        </authorList>
    </citation>
    <scope>NUCLEOTIDE SEQUENCE [LARGE SCALE GENOMIC DNA]</scope>
    <source>
        <strain evidence="2 3">CCUG 15949</strain>
    </source>
</reference>
<keyword evidence="1" id="KW-0472">Membrane</keyword>